<comment type="caution">
    <text evidence="1">The sequence shown here is derived from an EMBL/GenBank/DDBJ whole genome shotgun (WGS) entry which is preliminary data.</text>
</comment>
<evidence type="ECO:0000313" key="1">
    <source>
        <dbReference type="EMBL" id="CAG7785446.1"/>
    </source>
</evidence>
<dbReference type="EMBL" id="CAJVCH010296955">
    <property type="protein sequence ID" value="CAG7785446.1"/>
    <property type="molecule type" value="Genomic_DNA"/>
</dbReference>
<accession>A0A8J2K9B7</accession>
<dbReference type="AlphaFoldDB" id="A0A8J2K9B7"/>
<reference evidence="1" key="1">
    <citation type="submission" date="2021-06" db="EMBL/GenBank/DDBJ databases">
        <authorList>
            <person name="Hodson N. C."/>
            <person name="Mongue J. A."/>
            <person name="Jaron S. K."/>
        </authorList>
    </citation>
    <scope>NUCLEOTIDE SEQUENCE</scope>
</reference>
<organism evidence="1 2">
    <name type="scientific">Allacma fusca</name>
    <dbReference type="NCBI Taxonomy" id="39272"/>
    <lineage>
        <taxon>Eukaryota</taxon>
        <taxon>Metazoa</taxon>
        <taxon>Ecdysozoa</taxon>
        <taxon>Arthropoda</taxon>
        <taxon>Hexapoda</taxon>
        <taxon>Collembola</taxon>
        <taxon>Symphypleona</taxon>
        <taxon>Sminthuridae</taxon>
        <taxon>Allacma</taxon>
    </lineage>
</organism>
<gene>
    <name evidence="1" type="ORF">AFUS01_LOCUS24071</name>
</gene>
<evidence type="ECO:0000313" key="2">
    <source>
        <dbReference type="Proteomes" id="UP000708208"/>
    </source>
</evidence>
<protein>
    <submittedName>
        <fullName evidence="1">Uncharacterized protein</fullName>
    </submittedName>
</protein>
<sequence>MAAVATYSSTSLPSLRVDDDIGPQVTQYAEDWIASIIFFAGAFG</sequence>
<keyword evidence="2" id="KW-1185">Reference proteome</keyword>
<name>A0A8J2K9B7_9HEXA</name>
<feature type="non-terminal residue" evidence="1">
    <location>
        <position position="1"/>
    </location>
</feature>
<dbReference type="Proteomes" id="UP000708208">
    <property type="component" value="Unassembled WGS sequence"/>
</dbReference>
<proteinExistence type="predicted"/>